<feature type="transmembrane region" description="Helical" evidence="1">
    <location>
        <begin position="98"/>
        <end position="117"/>
    </location>
</feature>
<keyword evidence="1" id="KW-0812">Transmembrane</keyword>
<evidence type="ECO:0000256" key="1">
    <source>
        <dbReference type="SAM" id="Phobius"/>
    </source>
</evidence>
<organism evidence="2 4">
    <name type="scientific">Eisenbergiella massiliensis</name>
    <dbReference type="NCBI Taxonomy" id="1720294"/>
    <lineage>
        <taxon>Bacteria</taxon>
        <taxon>Bacillati</taxon>
        <taxon>Bacillota</taxon>
        <taxon>Clostridia</taxon>
        <taxon>Lachnospirales</taxon>
        <taxon>Lachnospiraceae</taxon>
        <taxon>Eisenbergiella</taxon>
    </lineage>
</organism>
<accession>A0A3E3I3P8</accession>
<feature type="transmembrane region" description="Helical" evidence="1">
    <location>
        <begin position="123"/>
        <end position="140"/>
    </location>
</feature>
<keyword evidence="1" id="KW-0472">Membrane</keyword>
<dbReference type="OrthoDB" id="1771374at2"/>
<reference evidence="2 5" key="1">
    <citation type="submission" date="2018-08" db="EMBL/GenBank/DDBJ databases">
        <title>A genome reference for cultivated species of the human gut microbiota.</title>
        <authorList>
            <person name="Zou Y."/>
            <person name="Xue W."/>
            <person name="Luo G."/>
        </authorList>
    </citation>
    <scope>NUCLEOTIDE SEQUENCE [LARGE SCALE GENOMIC DNA]</scope>
    <source>
        <strain evidence="3 5">AF26-4BH</strain>
        <strain evidence="2">TF05-5AC</strain>
    </source>
</reference>
<comment type="caution">
    <text evidence="2">The sequence shown here is derived from an EMBL/GenBank/DDBJ whole genome shotgun (WGS) entry which is preliminary data.</text>
</comment>
<keyword evidence="1" id="KW-1133">Transmembrane helix</keyword>
<evidence type="ECO:0000313" key="2">
    <source>
        <dbReference type="EMBL" id="RGE59713.1"/>
    </source>
</evidence>
<evidence type="ECO:0000313" key="3">
    <source>
        <dbReference type="EMBL" id="RGE71518.1"/>
    </source>
</evidence>
<feature type="transmembrane region" description="Helical" evidence="1">
    <location>
        <begin position="72"/>
        <end position="91"/>
    </location>
</feature>
<dbReference type="Proteomes" id="UP000260812">
    <property type="component" value="Unassembled WGS sequence"/>
</dbReference>
<dbReference type="GeneID" id="97987756"/>
<gene>
    <name evidence="3" type="ORF">DWY69_13030</name>
    <name evidence="2" type="ORF">DXC51_12955</name>
</gene>
<feature type="transmembrane region" description="Helical" evidence="1">
    <location>
        <begin position="6"/>
        <end position="24"/>
    </location>
</feature>
<proteinExistence type="predicted"/>
<dbReference type="EMBL" id="QVLV01000008">
    <property type="protein sequence ID" value="RGE59713.1"/>
    <property type="molecule type" value="Genomic_DNA"/>
</dbReference>
<protein>
    <submittedName>
        <fullName evidence="2">Uncharacterized protein</fullName>
    </submittedName>
</protein>
<dbReference type="AlphaFoldDB" id="A0A3E3I3P8"/>
<dbReference type="Proteomes" id="UP000261166">
    <property type="component" value="Unassembled WGS sequence"/>
</dbReference>
<dbReference type="RefSeq" id="WP_021635338.1">
    <property type="nucleotide sequence ID" value="NZ_CALBAU010000138.1"/>
</dbReference>
<keyword evidence="4" id="KW-1185">Reference proteome</keyword>
<evidence type="ECO:0000313" key="5">
    <source>
        <dbReference type="Proteomes" id="UP000261166"/>
    </source>
</evidence>
<evidence type="ECO:0000313" key="4">
    <source>
        <dbReference type="Proteomes" id="UP000260812"/>
    </source>
</evidence>
<sequence>MEWLNIFGLFFISIIMIPNIIYAVQCRDDFIDVWKNKKIEFLEQVGRFGCFGTMIINIPGTCHGFPSDEAFAMYLGINGVLLFLYCLIWIICFRKNSLFRALALSILPSAIFLSSGILSRSVLLTAAAVIFAPCHILISYKNADPIKSAKQIKDLAAEQRGI</sequence>
<feature type="transmembrane region" description="Helical" evidence="1">
    <location>
        <begin position="45"/>
        <end position="66"/>
    </location>
</feature>
<dbReference type="EMBL" id="QVLU01000010">
    <property type="protein sequence ID" value="RGE71518.1"/>
    <property type="molecule type" value="Genomic_DNA"/>
</dbReference>
<name>A0A3E3I3P8_9FIRM</name>